<protein>
    <submittedName>
        <fullName evidence="1">Uncharacterized protein</fullName>
    </submittedName>
</protein>
<keyword evidence="2" id="KW-1185">Reference proteome</keyword>
<dbReference type="InterPro" id="IPR027417">
    <property type="entry name" value="P-loop_NTPase"/>
</dbReference>
<comment type="caution">
    <text evidence="1">The sequence shown here is derived from an EMBL/GenBank/DDBJ whole genome shotgun (WGS) entry which is preliminary data.</text>
</comment>
<evidence type="ECO:0000313" key="1">
    <source>
        <dbReference type="EMBL" id="KAL1838702.1"/>
    </source>
</evidence>
<reference evidence="1 2" key="1">
    <citation type="journal article" date="2024" name="Commun. Biol.">
        <title>Comparative genomic analysis of thermophilic fungi reveals convergent evolutionary adaptations and gene losses.</title>
        <authorList>
            <person name="Steindorff A.S."/>
            <person name="Aguilar-Pontes M.V."/>
            <person name="Robinson A.J."/>
            <person name="Andreopoulos B."/>
            <person name="LaButti K."/>
            <person name="Kuo A."/>
            <person name="Mondo S."/>
            <person name="Riley R."/>
            <person name="Otillar R."/>
            <person name="Haridas S."/>
            <person name="Lipzen A."/>
            <person name="Grimwood J."/>
            <person name="Schmutz J."/>
            <person name="Clum A."/>
            <person name="Reid I.D."/>
            <person name="Moisan M.C."/>
            <person name="Butler G."/>
            <person name="Nguyen T.T.M."/>
            <person name="Dewar K."/>
            <person name="Conant G."/>
            <person name="Drula E."/>
            <person name="Henrissat B."/>
            <person name="Hansel C."/>
            <person name="Singer S."/>
            <person name="Hutchinson M.I."/>
            <person name="de Vries R.P."/>
            <person name="Natvig D.O."/>
            <person name="Powell A.J."/>
            <person name="Tsang A."/>
            <person name="Grigoriev I.V."/>
        </authorList>
    </citation>
    <scope>NUCLEOTIDE SEQUENCE [LARGE SCALE GENOMIC DNA]</scope>
    <source>
        <strain evidence="1 2">CBS 620.91</strain>
    </source>
</reference>
<accession>A0ABR3VAH1</accession>
<dbReference type="Proteomes" id="UP001583172">
    <property type="component" value="Unassembled WGS sequence"/>
</dbReference>
<sequence>MAPSADTNSSPHNCPRRILLVSVPRTASNLLVRVLNVHNQPNVLTNELAGYFFLKPFLMSSREFKKSPHEWTAAERALVREAYQNALGALEDLAARAEREGKTFFIKEHATVIVNPDVADPPRDAGHKPELDFFRLPLPERYRSSSSSSNGAAAAAAGTFSPNNHTILPDEYLATWRIVFVIRHPALAWPSIYRTLHQLVERGLLEEKVLRVDGGSSMSLKWTRAMFDWCVERSQAEGDFPPPVIIDAHEVIHSPGAVLQFCQAAGLDPAALQFEWPTEDARPKKSEETAVDEESRRIFLGTLMASKGLIKDKTPATVDVEAEEVKWRAEFGDEAAKMIAEKVRDSMPDYEYLRARCVLG</sequence>
<name>A0ABR3VAH1_HUMIN</name>
<gene>
    <name evidence="1" type="ORF">VTJ49DRAFT_2292</name>
</gene>
<dbReference type="InterPro" id="IPR053226">
    <property type="entry name" value="Pyrrolopyrazine_biosynth_F"/>
</dbReference>
<dbReference type="Gene3D" id="3.40.50.300">
    <property type="entry name" value="P-loop containing nucleotide triphosphate hydrolases"/>
    <property type="match status" value="1"/>
</dbReference>
<proteinExistence type="predicted"/>
<dbReference type="SUPFAM" id="SSF52540">
    <property type="entry name" value="P-loop containing nucleoside triphosphate hydrolases"/>
    <property type="match status" value="1"/>
</dbReference>
<dbReference type="PANTHER" id="PTHR48419:SF1">
    <property type="entry name" value="SULFOTRANSFERASE DOMAIN-CONTAINING PROTEIN"/>
    <property type="match status" value="1"/>
</dbReference>
<organism evidence="1 2">
    <name type="scientific">Humicola insolens</name>
    <name type="common">Soft-rot fungus</name>
    <dbReference type="NCBI Taxonomy" id="85995"/>
    <lineage>
        <taxon>Eukaryota</taxon>
        <taxon>Fungi</taxon>
        <taxon>Dikarya</taxon>
        <taxon>Ascomycota</taxon>
        <taxon>Pezizomycotina</taxon>
        <taxon>Sordariomycetes</taxon>
        <taxon>Sordariomycetidae</taxon>
        <taxon>Sordariales</taxon>
        <taxon>Chaetomiaceae</taxon>
        <taxon>Mycothermus</taxon>
    </lineage>
</organism>
<dbReference type="PANTHER" id="PTHR48419">
    <property type="entry name" value="SULFOTRANSFERASE DOMAIN-CONTAINING PROTEIN"/>
    <property type="match status" value="1"/>
</dbReference>
<dbReference type="EMBL" id="JAZGSY010000198">
    <property type="protein sequence ID" value="KAL1838702.1"/>
    <property type="molecule type" value="Genomic_DNA"/>
</dbReference>
<evidence type="ECO:0000313" key="2">
    <source>
        <dbReference type="Proteomes" id="UP001583172"/>
    </source>
</evidence>